<reference evidence="2" key="1">
    <citation type="submission" date="2022-11" db="EMBL/GenBank/DDBJ databases">
        <authorList>
            <person name="Kikuchi T."/>
        </authorList>
    </citation>
    <scope>NUCLEOTIDE SEQUENCE</scope>
    <source>
        <strain evidence="2">PS1010</strain>
    </source>
</reference>
<name>A0A9P1N9A7_9PELO</name>
<evidence type="ECO:0000313" key="3">
    <source>
        <dbReference type="Proteomes" id="UP001152747"/>
    </source>
</evidence>
<comment type="caution">
    <text evidence="2">The sequence shown here is derived from an EMBL/GenBank/DDBJ whole genome shotgun (WGS) entry which is preliminary data.</text>
</comment>
<keyword evidence="1" id="KW-0812">Transmembrane</keyword>
<keyword evidence="1" id="KW-1133">Transmembrane helix</keyword>
<gene>
    <name evidence="2" type="ORF">CAMP_LOCUS15184</name>
</gene>
<sequence length="85" mass="9970">MLKNVAQVMIYHILVCSVFVAAMPTTPIPENSEQQSDPTMLIVWLVWFAFALLFAAITEWSSKRNNEDSAGKRYYYYSRHFLRDF</sequence>
<dbReference type="EMBL" id="CANHGI010000005">
    <property type="protein sequence ID" value="CAI5452547.1"/>
    <property type="molecule type" value="Genomic_DNA"/>
</dbReference>
<evidence type="ECO:0000313" key="2">
    <source>
        <dbReference type="EMBL" id="CAI5452547.1"/>
    </source>
</evidence>
<dbReference type="AlphaFoldDB" id="A0A9P1N9A7"/>
<feature type="transmembrane region" description="Helical" evidence="1">
    <location>
        <begin position="9"/>
        <end position="28"/>
    </location>
</feature>
<proteinExistence type="predicted"/>
<feature type="transmembrane region" description="Helical" evidence="1">
    <location>
        <begin position="40"/>
        <end position="57"/>
    </location>
</feature>
<evidence type="ECO:0000256" key="1">
    <source>
        <dbReference type="SAM" id="Phobius"/>
    </source>
</evidence>
<protein>
    <submittedName>
        <fullName evidence="2">Uncharacterized protein</fullName>
    </submittedName>
</protein>
<keyword evidence="1" id="KW-0472">Membrane</keyword>
<keyword evidence="3" id="KW-1185">Reference proteome</keyword>
<dbReference type="Proteomes" id="UP001152747">
    <property type="component" value="Unassembled WGS sequence"/>
</dbReference>
<organism evidence="2 3">
    <name type="scientific">Caenorhabditis angaria</name>
    <dbReference type="NCBI Taxonomy" id="860376"/>
    <lineage>
        <taxon>Eukaryota</taxon>
        <taxon>Metazoa</taxon>
        <taxon>Ecdysozoa</taxon>
        <taxon>Nematoda</taxon>
        <taxon>Chromadorea</taxon>
        <taxon>Rhabditida</taxon>
        <taxon>Rhabditina</taxon>
        <taxon>Rhabditomorpha</taxon>
        <taxon>Rhabditoidea</taxon>
        <taxon>Rhabditidae</taxon>
        <taxon>Peloderinae</taxon>
        <taxon>Caenorhabditis</taxon>
    </lineage>
</organism>
<accession>A0A9P1N9A7</accession>